<dbReference type="SUPFAM" id="SSF52343">
    <property type="entry name" value="Ferredoxin reductase-like, C-terminal NADP-linked domain"/>
    <property type="match status" value="1"/>
</dbReference>
<dbReference type="GO" id="GO:0016491">
    <property type="term" value="F:oxidoreductase activity"/>
    <property type="evidence" value="ECO:0007669"/>
    <property type="project" value="UniProtKB-KW"/>
</dbReference>
<dbReference type="Proteomes" id="UP000219374">
    <property type="component" value="Unassembled WGS sequence"/>
</dbReference>
<accession>A0A286D813</accession>
<dbReference type="Gene3D" id="3.40.50.80">
    <property type="entry name" value="Nucleotide-binding domain of ferredoxin-NADP reductase (FNR) module"/>
    <property type="match status" value="1"/>
</dbReference>
<evidence type="ECO:0000256" key="1">
    <source>
        <dbReference type="ARBA" id="ARBA00022630"/>
    </source>
</evidence>
<evidence type="ECO:0000256" key="3">
    <source>
        <dbReference type="ARBA" id="ARBA00022723"/>
    </source>
</evidence>
<dbReference type="Pfam" id="PF00175">
    <property type="entry name" value="NAD_binding_1"/>
    <property type="match status" value="1"/>
</dbReference>
<protein>
    <submittedName>
        <fullName evidence="9">Vanillate O-demethylase ferredoxin subunit</fullName>
    </submittedName>
</protein>
<dbReference type="GO" id="GO:0046872">
    <property type="term" value="F:metal ion binding"/>
    <property type="evidence" value="ECO:0007669"/>
    <property type="project" value="UniProtKB-KW"/>
</dbReference>
<evidence type="ECO:0000256" key="6">
    <source>
        <dbReference type="ARBA" id="ARBA00023014"/>
    </source>
</evidence>
<keyword evidence="10" id="KW-1185">Reference proteome</keyword>
<dbReference type="PRINTS" id="PR00409">
    <property type="entry name" value="PHDIOXRDTASE"/>
</dbReference>
<dbReference type="OrthoDB" id="9796486at2"/>
<keyword evidence="1" id="KW-0285">Flavoprotein</keyword>
<name>A0A286D813_9GAMM</name>
<gene>
    <name evidence="9" type="ORF">SAMN06296416_10524</name>
</gene>
<keyword evidence="9" id="KW-0808">Transferase</keyword>
<reference evidence="9 10" key="1">
    <citation type="submission" date="2017-09" db="EMBL/GenBank/DDBJ databases">
        <authorList>
            <person name="Ehlers B."/>
            <person name="Leendertz F.H."/>
        </authorList>
    </citation>
    <scope>NUCLEOTIDE SEQUENCE [LARGE SCALE GENOMIC DNA]</scope>
    <source>
        <strain evidence="9 10">CGMCC 1.10978</strain>
    </source>
</reference>
<evidence type="ECO:0000259" key="8">
    <source>
        <dbReference type="PROSITE" id="PS51384"/>
    </source>
</evidence>
<evidence type="ECO:0000256" key="4">
    <source>
        <dbReference type="ARBA" id="ARBA00023002"/>
    </source>
</evidence>
<dbReference type="InterPro" id="IPR006058">
    <property type="entry name" value="2Fe2S_fd_BS"/>
</dbReference>
<dbReference type="CDD" id="cd06185">
    <property type="entry name" value="PDR_like"/>
    <property type="match status" value="1"/>
</dbReference>
<keyword evidence="5" id="KW-0408">Iron</keyword>
<evidence type="ECO:0000256" key="2">
    <source>
        <dbReference type="ARBA" id="ARBA00022714"/>
    </source>
</evidence>
<evidence type="ECO:0000313" key="9">
    <source>
        <dbReference type="EMBL" id="SOD54764.1"/>
    </source>
</evidence>
<keyword evidence="4" id="KW-0560">Oxidoreductase</keyword>
<dbReference type="Pfam" id="PF00970">
    <property type="entry name" value="FAD_binding_6"/>
    <property type="match status" value="1"/>
</dbReference>
<dbReference type="SUPFAM" id="SSF54292">
    <property type="entry name" value="2Fe-2S ferredoxin-like"/>
    <property type="match status" value="1"/>
</dbReference>
<dbReference type="InterPro" id="IPR039261">
    <property type="entry name" value="FNR_nucleotide-bd"/>
</dbReference>
<dbReference type="GO" id="GO:0032259">
    <property type="term" value="P:methylation"/>
    <property type="evidence" value="ECO:0007669"/>
    <property type="project" value="UniProtKB-KW"/>
</dbReference>
<feature type="domain" description="2Fe-2S ferredoxin-type" evidence="7">
    <location>
        <begin position="231"/>
        <end position="317"/>
    </location>
</feature>
<dbReference type="GO" id="GO:0051537">
    <property type="term" value="F:2 iron, 2 sulfur cluster binding"/>
    <property type="evidence" value="ECO:0007669"/>
    <property type="project" value="UniProtKB-KW"/>
</dbReference>
<dbReference type="PANTHER" id="PTHR47354:SF1">
    <property type="entry name" value="CARNITINE MONOOXYGENASE REDUCTASE SUBUNIT"/>
    <property type="match status" value="1"/>
</dbReference>
<keyword evidence="2" id="KW-0001">2Fe-2S</keyword>
<evidence type="ECO:0000256" key="5">
    <source>
        <dbReference type="ARBA" id="ARBA00023004"/>
    </source>
</evidence>
<dbReference type="InterPro" id="IPR050415">
    <property type="entry name" value="MRET"/>
</dbReference>
<dbReference type="InterPro" id="IPR017927">
    <property type="entry name" value="FAD-bd_FR_type"/>
</dbReference>
<dbReference type="RefSeq" id="WP_097122052.1">
    <property type="nucleotide sequence ID" value="NZ_OCND01000005.1"/>
</dbReference>
<organism evidence="9 10">
    <name type="scientific">Pseudoxanthomonas wuyuanensis</name>
    <dbReference type="NCBI Taxonomy" id="1073196"/>
    <lineage>
        <taxon>Bacteria</taxon>
        <taxon>Pseudomonadati</taxon>
        <taxon>Pseudomonadota</taxon>
        <taxon>Gammaproteobacteria</taxon>
        <taxon>Lysobacterales</taxon>
        <taxon>Lysobacteraceae</taxon>
        <taxon>Pseudoxanthomonas</taxon>
    </lineage>
</organism>
<keyword evidence="6" id="KW-0411">Iron-sulfur</keyword>
<proteinExistence type="predicted"/>
<dbReference type="CDD" id="cd00207">
    <property type="entry name" value="fer2"/>
    <property type="match status" value="1"/>
</dbReference>
<dbReference type="InterPro" id="IPR001433">
    <property type="entry name" value="OxRdtase_FAD/NAD-bd"/>
</dbReference>
<keyword evidence="9" id="KW-0489">Methyltransferase</keyword>
<keyword evidence="3" id="KW-0479">Metal-binding</keyword>
<dbReference type="SUPFAM" id="SSF63380">
    <property type="entry name" value="Riboflavin synthase domain-like"/>
    <property type="match status" value="1"/>
</dbReference>
<dbReference type="InterPro" id="IPR001041">
    <property type="entry name" value="2Fe-2S_ferredoxin-type"/>
</dbReference>
<dbReference type="Gene3D" id="3.10.20.30">
    <property type="match status" value="1"/>
</dbReference>
<dbReference type="InterPro" id="IPR012675">
    <property type="entry name" value="Beta-grasp_dom_sf"/>
</dbReference>
<dbReference type="PROSITE" id="PS00197">
    <property type="entry name" value="2FE2S_FER_1"/>
    <property type="match status" value="1"/>
</dbReference>
<dbReference type="AlphaFoldDB" id="A0A286D813"/>
<dbReference type="EMBL" id="OCND01000005">
    <property type="protein sequence ID" value="SOD54764.1"/>
    <property type="molecule type" value="Genomic_DNA"/>
</dbReference>
<dbReference type="PROSITE" id="PS51384">
    <property type="entry name" value="FAD_FR"/>
    <property type="match status" value="1"/>
</dbReference>
<dbReference type="InterPro" id="IPR017938">
    <property type="entry name" value="Riboflavin_synthase-like_b-brl"/>
</dbReference>
<dbReference type="InterPro" id="IPR008333">
    <property type="entry name" value="Cbr1-like_FAD-bd_dom"/>
</dbReference>
<evidence type="ECO:0000313" key="10">
    <source>
        <dbReference type="Proteomes" id="UP000219374"/>
    </source>
</evidence>
<dbReference type="InterPro" id="IPR036010">
    <property type="entry name" value="2Fe-2S_ferredoxin-like_sf"/>
</dbReference>
<feature type="domain" description="FAD-binding FR-type" evidence="8">
    <location>
        <begin position="1"/>
        <end position="103"/>
    </location>
</feature>
<dbReference type="Pfam" id="PF00111">
    <property type="entry name" value="Fer2"/>
    <property type="match status" value="1"/>
</dbReference>
<dbReference type="PANTHER" id="PTHR47354">
    <property type="entry name" value="NADH OXIDOREDUCTASE HCR"/>
    <property type="match status" value="1"/>
</dbReference>
<dbReference type="PROSITE" id="PS51085">
    <property type="entry name" value="2FE2S_FER_2"/>
    <property type="match status" value="1"/>
</dbReference>
<dbReference type="Gene3D" id="2.40.30.10">
    <property type="entry name" value="Translation factors"/>
    <property type="match status" value="1"/>
</dbReference>
<dbReference type="GO" id="GO:0008168">
    <property type="term" value="F:methyltransferase activity"/>
    <property type="evidence" value="ECO:0007669"/>
    <property type="project" value="UniProtKB-KW"/>
</dbReference>
<sequence>MQLRVSHVSALTPSVRLIRLESTDGQPLPAFEPGSHLALGFDIGHEPTQRKYSLVSDPQGGAYYEIAVKKSPNGRGGSKFLHEKLAVGALLESSSPISEFSIAPDAKHYVLIAGGIGITPMLSIIVRLRQTGASFELHYSSKTRAEVVFQDVLLGEDCDRVTLYFTESDSFRRIDINQLLKTHAQQADAHFYVCGPSTLIDRVRLAAGAHGVQAKRVHFESFGPAWSMTDGPVKLGLSESNIEVDVPVGTTLLDAMEAAGAWVAADCRRGECGACITTYTSGKPIHRDNCLTEEQRAHAFCPCVSWASSLGTLTLQV</sequence>
<evidence type="ECO:0000259" key="7">
    <source>
        <dbReference type="PROSITE" id="PS51085"/>
    </source>
</evidence>